<reference evidence="11" key="1">
    <citation type="submission" date="2022-10" db="EMBL/GenBank/DDBJ databases">
        <title>Tapping the CABI collections for fungal endophytes: first genome assemblies for Collariella, Neodidymelliopsis, Ascochyta clinopodiicola, Didymella pomorum, Didymosphaeria variabile, Neocosmospora piperis and Neocucurbitaria cava.</title>
        <authorList>
            <person name="Hill R."/>
        </authorList>
    </citation>
    <scope>NUCLEOTIDE SEQUENCE</scope>
    <source>
        <strain evidence="11">IMI 355082</strain>
    </source>
</reference>
<sequence>MATEASSSQPQPIDAPADNVNKDSEPISNPPQQQQQQQQPSSSKETPTNSDVAPQDPPASPPLPTRHIAITPGARAQRLLKLFDSALTHTLSKISLDNFATCYPTIATQAPHVLQSIQRGLIDRMGQLCQDEFGRTLERYEVIAKLNELESLVGEAAQRRKQTTMGGASRKGKGREGDEEKKDSPRPTPPHMLPAEAVLAAHLAPHLASQQSQLNARLQNTQAANVGLWEEIAAQRAEIEGLLSALEGALKDVDGAADLMDGVPAEELAKESRQVEAQMMEI</sequence>
<gene>
    <name evidence="11" type="ORF">N0V93_005196</name>
</gene>
<feature type="compositionally biased region" description="Basic and acidic residues" evidence="10">
    <location>
        <begin position="174"/>
        <end position="185"/>
    </location>
</feature>
<dbReference type="InterPro" id="IPR007128">
    <property type="entry name" value="PMF1/Nnf1"/>
</dbReference>
<dbReference type="GO" id="GO:0051301">
    <property type="term" value="P:cell division"/>
    <property type="evidence" value="ECO:0007669"/>
    <property type="project" value="UniProtKB-KW"/>
</dbReference>
<evidence type="ECO:0000256" key="8">
    <source>
        <dbReference type="ARBA" id="ARBA00023306"/>
    </source>
</evidence>
<feature type="compositionally biased region" description="Pro residues" evidence="10">
    <location>
        <begin position="55"/>
        <end position="64"/>
    </location>
</feature>
<dbReference type="EMBL" id="JAPEVB010000003">
    <property type="protein sequence ID" value="KAJ4391577.1"/>
    <property type="molecule type" value="Genomic_DNA"/>
</dbReference>
<keyword evidence="5" id="KW-0498">Mitosis</keyword>
<feature type="region of interest" description="Disordered" evidence="10">
    <location>
        <begin position="156"/>
        <end position="192"/>
    </location>
</feature>
<organism evidence="11 12">
    <name type="scientific">Gnomoniopsis smithogilvyi</name>
    <dbReference type="NCBI Taxonomy" id="1191159"/>
    <lineage>
        <taxon>Eukaryota</taxon>
        <taxon>Fungi</taxon>
        <taxon>Dikarya</taxon>
        <taxon>Ascomycota</taxon>
        <taxon>Pezizomycotina</taxon>
        <taxon>Sordariomycetes</taxon>
        <taxon>Sordariomycetidae</taxon>
        <taxon>Diaporthales</taxon>
        <taxon>Gnomoniaceae</taxon>
        <taxon>Gnomoniopsis</taxon>
    </lineage>
</organism>
<comment type="caution">
    <text evidence="11">The sequence shown here is derived from an EMBL/GenBank/DDBJ whole genome shotgun (WGS) entry which is preliminary data.</text>
</comment>
<evidence type="ECO:0000256" key="9">
    <source>
        <dbReference type="ARBA" id="ARBA00023328"/>
    </source>
</evidence>
<feature type="region of interest" description="Disordered" evidence="10">
    <location>
        <begin position="1"/>
        <end position="66"/>
    </location>
</feature>
<name>A0A9W9CWI5_9PEZI</name>
<keyword evidence="4" id="KW-0132">Cell division</keyword>
<keyword evidence="12" id="KW-1185">Reference proteome</keyword>
<dbReference type="PANTHER" id="PTHR15459">
    <property type="entry name" value="POLYAMINE-MODULATED FACTOR 1"/>
    <property type="match status" value="1"/>
</dbReference>
<keyword evidence="6" id="KW-0995">Kinetochore</keyword>
<feature type="compositionally biased region" description="Low complexity" evidence="10">
    <location>
        <begin position="30"/>
        <end position="43"/>
    </location>
</feature>
<dbReference type="GO" id="GO:0000444">
    <property type="term" value="C:MIS12/MIND type complex"/>
    <property type="evidence" value="ECO:0007669"/>
    <property type="project" value="InterPro"/>
</dbReference>
<evidence type="ECO:0000313" key="11">
    <source>
        <dbReference type="EMBL" id="KAJ4391577.1"/>
    </source>
</evidence>
<accession>A0A9W9CWI5</accession>
<evidence type="ECO:0000256" key="5">
    <source>
        <dbReference type="ARBA" id="ARBA00022776"/>
    </source>
</evidence>
<evidence type="ECO:0000256" key="4">
    <source>
        <dbReference type="ARBA" id="ARBA00022618"/>
    </source>
</evidence>
<evidence type="ECO:0008006" key="13">
    <source>
        <dbReference type="Google" id="ProtNLM"/>
    </source>
</evidence>
<evidence type="ECO:0000256" key="2">
    <source>
        <dbReference type="ARBA" id="ARBA00004629"/>
    </source>
</evidence>
<dbReference type="Proteomes" id="UP001140453">
    <property type="component" value="Unassembled WGS sequence"/>
</dbReference>
<dbReference type="PANTHER" id="PTHR15459:SF3">
    <property type="entry name" value="POLYAMINE-MODULATED FACTOR 1"/>
    <property type="match status" value="1"/>
</dbReference>
<dbReference type="GO" id="GO:0007059">
    <property type="term" value="P:chromosome segregation"/>
    <property type="evidence" value="ECO:0007669"/>
    <property type="project" value="TreeGrafter"/>
</dbReference>
<keyword evidence="7" id="KW-0539">Nucleus</keyword>
<evidence type="ECO:0000256" key="3">
    <source>
        <dbReference type="ARBA" id="ARBA00022454"/>
    </source>
</evidence>
<evidence type="ECO:0000256" key="6">
    <source>
        <dbReference type="ARBA" id="ARBA00022838"/>
    </source>
</evidence>
<evidence type="ECO:0000313" key="12">
    <source>
        <dbReference type="Proteomes" id="UP001140453"/>
    </source>
</evidence>
<protein>
    <recommendedName>
        <fullName evidence="13">Nnf1-domain-containing protein</fullName>
    </recommendedName>
</protein>
<keyword evidence="3" id="KW-0158">Chromosome</keyword>
<keyword evidence="9" id="KW-0137">Centromere</keyword>
<feature type="compositionally biased region" description="Polar residues" evidence="10">
    <location>
        <begin position="1"/>
        <end position="11"/>
    </location>
</feature>
<dbReference type="AlphaFoldDB" id="A0A9W9CWI5"/>
<evidence type="ECO:0000256" key="10">
    <source>
        <dbReference type="SAM" id="MobiDB-lite"/>
    </source>
</evidence>
<dbReference type="Pfam" id="PF03980">
    <property type="entry name" value="Nnf1"/>
    <property type="match status" value="1"/>
</dbReference>
<dbReference type="GO" id="GO:0005634">
    <property type="term" value="C:nucleus"/>
    <property type="evidence" value="ECO:0007669"/>
    <property type="project" value="UniProtKB-SubCell"/>
</dbReference>
<evidence type="ECO:0000256" key="7">
    <source>
        <dbReference type="ARBA" id="ARBA00023242"/>
    </source>
</evidence>
<comment type="subcellular location">
    <subcellularLocation>
        <location evidence="2">Chromosome</location>
        <location evidence="2">Centromere</location>
        <location evidence="2">Kinetochore</location>
    </subcellularLocation>
    <subcellularLocation>
        <location evidence="1">Nucleus</location>
    </subcellularLocation>
</comment>
<evidence type="ECO:0000256" key="1">
    <source>
        <dbReference type="ARBA" id="ARBA00004123"/>
    </source>
</evidence>
<dbReference type="OrthoDB" id="18453at2759"/>
<proteinExistence type="predicted"/>
<keyword evidence="8" id="KW-0131">Cell cycle</keyword>